<evidence type="ECO:0000313" key="3">
    <source>
        <dbReference type="Proteomes" id="UP000233398"/>
    </source>
</evidence>
<dbReference type="Gene3D" id="2.60.120.10">
    <property type="entry name" value="Jelly Rolls"/>
    <property type="match status" value="1"/>
</dbReference>
<dbReference type="Pfam" id="PF12973">
    <property type="entry name" value="Cupin_7"/>
    <property type="match status" value="1"/>
</dbReference>
<comment type="caution">
    <text evidence="2">The sequence shown here is derived from an EMBL/GenBank/DDBJ whole genome shotgun (WGS) entry which is preliminary data.</text>
</comment>
<organism evidence="2 3">
    <name type="scientific">Rhodohalobacter barkolensis</name>
    <dbReference type="NCBI Taxonomy" id="2053187"/>
    <lineage>
        <taxon>Bacteria</taxon>
        <taxon>Pseudomonadati</taxon>
        <taxon>Balneolota</taxon>
        <taxon>Balneolia</taxon>
        <taxon>Balneolales</taxon>
        <taxon>Balneolaceae</taxon>
        <taxon>Rhodohalobacter</taxon>
    </lineage>
</organism>
<dbReference type="InterPro" id="IPR011051">
    <property type="entry name" value="RmlC_Cupin_sf"/>
</dbReference>
<dbReference type="RefSeq" id="WP_101074302.1">
    <property type="nucleotide sequence ID" value="NZ_PISP01000006.1"/>
</dbReference>
<name>A0A2N0VEH7_9BACT</name>
<feature type="domain" description="ChrR-like cupin" evidence="1">
    <location>
        <begin position="38"/>
        <end position="139"/>
    </location>
</feature>
<dbReference type="InterPro" id="IPR025979">
    <property type="entry name" value="ChrR-like_cupin_dom"/>
</dbReference>
<accession>A0A2N0VEH7</accession>
<protein>
    <submittedName>
        <fullName evidence="2">Cupin</fullName>
    </submittedName>
</protein>
<keyword evidence="3" id="KW-1185">Reference proteome</keyword>
<gene>
    <name evidence="2" type="ORF">CWD77_14445</name>
</gene>
<dbReference type="Proteomes" id="UP000233398">
    <property type="component" value="Unassembled WGS sequence"/>
</dbReference>
<dbReference type="AlphaFoldDB" id="A0A2N0VEH7"/>
<reference evidence="2 3" key="1">
    <citation type="submission" date="2017-11" db="EMBL/GenBank/DDBJ databases">
        <title>Rhodohalobacter 15182 sp. nov., isolated from a salt lake.</title>
        <authorList>
            <person name="Han S."/>
        </authorList>
    </citation>
    <scope>NUCLEOTIDE SEQUENCE [LARGE SCALE GENOMIC DNA]</scope>
    <source>
        <strain evidence="2 3">15182</strain>
    </source>
</reference>
<sequence>MSKFLRIISIIFVFILFAVSTILAQNQDKSITKSFNSDSLEWGSCPAFMPDSCKIAVLHGDPAEPKADIFFKLQGGTEAPNHWHHSAERMVLISGKMRVNYEGQDSELLTTGTYAYGPPELPHTASCESSEACVLFIAFNEPIDAFAVE</sequence>
<dbReference type="SUPFAM" id="SSF51182">
    <property type="entry name" value="RmlC-like cupins"/>
    <property type="match status" value="1"/>
</dbReference>
<dbReference type="EMBL" id="PISP01000006">
    <property type="protein sequence ID" value="PKD42605.1"/>
    <property type="molecule type" value="Genomic_DNA"/>
</dbReference>
<dbReference type="OrthoDB" id="1433532at2"/>
<evidence type="ECO:0000259" key="1">
    <source>
        <dbReference type="Pfam" id="PF12973"/>
    </source>
</evidence>
<proteinExistence type="predicted"/>
<evidence type="ECO:0000313" key="2">
    <source>
        <dbReference type="EMBL" id="PKD42605.1"/>
    </source>
</evidence>
<dbReference type="InterPro" id="IPR014710">
    <property type="entry name" value="RmlC-like_jellyroll"/>
</dbReference>